<feature type="transmembrane region" description="Helical" evidence="10">
    <location>
        <begin position="441"/>
        <end position="466"/>
    </location>
</feature>
<evidence type="ECO:0008006" key="13">
    <source>
        <dbReference type="Google" id="ProtNLM"/>
    </source>
</evidence>
<comment type="similarity">
    <text evidence="2">Belongs to the SLC34A transporter family.</text>
</comment>
<proteinExistence type="inferred from homology"/>
<dbReference type="GO" id="GO:0044341">
    <property type="term" value="P:sodium-dependent phosphate transport"/>
    <property type="evidence" value="ECO:0007669"/>
    <property type="project" value="InterPro"/>
</dbReference>
<evidence type="ECO:0000256" key="6">
    <source>
        <dbReference type="ARBA" id="ARBA00023053"/>
    </source>
</evidence>
<evidence type="ECO:0000313" key="11">
    <source>
        <dbReference type="EMBL" id="KAJ8797587.1"/>
    </source>
</evidence>
<feature type="transmembrane region" description="Helical" evidence="10">
    <location>
        <begin position="631"/>
        <end position="653"/>
    </location>
</feature>
<accession>A0AB34I2Y1</accession>
<comment type="subcellular location">
    <subcellularLocation>
        <location evidence="1">Apical cell membrane</location>
        <topology evidence="1">Multi-pass membrane protein</topology>
    </subcellularLocation>
</comment>
<reference evidence="11 12" key="1">
    <citation type="submission" date="2022-11" db="EMBL/GenBank/DDBJ databases">
        <title>Whole genome sequence of Eschrichtius robustus ER-17-0199.</title>
        <authorList>
            <person name="Bruniche-Olsen A."/>
            <person name="Black A.N."/>
            <person name="Fields C.J."/>
            <person name="Walden K."/>
            <person name="Dewoody J.A."/>
        </authorList>
    </citation>
    <scope>NUCLEOTIDE SEQUENCE [LARGE SCALE GENOMIC DNA]</scope>
    <source>
        <strain evidence="11">ER-17-0199</strain>
        <tissue evidence="11">Blubber</tissue>
    </source>
</reference>
<dbReference type="InterPro" id="IPR003841">
    <property type="entry name" value="Na/Pi_transpt"/>
</dbReference>
<evidence type="ECO:0000256" key="4">
    <source>
        <dbReference type="ARBA" id="ARBA00022692"/>
    </source>
</evidence>
<keyword evidence="3" id="KW-1003">Cell membrane</keyword>
<feature type="compositionally biased region" description="Pro residues" evidence="9">
    <location>
        <begin position="409"/>
        <end position="419"/>
    </location>
</feature>
<keyword evidence="4 10" id="KW-0812">Transmembrane</keyword>
<evidence type="ECO:0000256" key="7">
    <source>
        <dbReference type="ARBA" id="ARBA00023136"/>
    </source>
</evidence>
<evidence type="ECO:0000256" key="3">
    <source>
        <dbReference type="ARBA" id="ARBA00022475"/>
    </source>
</evidence>
<keyword evidence="8" id="KW-0739">Sodium transport</keyword>
<evidence type="ECO:0000256" key="8">
    <source>
        <dbReference type="ARBA" id="ARBA00023201"/>
    </source>
</evidence>
<keyword evidence="8" id="KW-0406">Ion transport</keyword>
<feature type="transmembrane region" description="Helical" evidence="10">
    <location>
        <begin position="587"/>
        <end position="611"/>
    </location>
</feature>
<evidence type="ECO:0000256" key="10">
    <source>
        <dbReference type="SAM" id="Phobius"/>
    </source>
</evidence>
<keyword evidence="7 10" id="KW-0472">Membrane</keyword>
<dbReference type="Proteomes" id="UP001159641">
    <property type="component" value="Unassembled WGS sequence"/>
</dbReference>
<dbReference type="EMBL" id="JAIQCJ010000212">
    <property type="protein sequence ID" value="KAJ8797587.1"/>
    <property type="molecule type" value="Genomic_DNA"/>
</dbReference>
<feature type="transmembrane region" description="Helical" evidence="10">
    <location>
        <begin position="245"/>
        <end position="267"/>
    </location>
</feature>
<dbReference type="PANTHER" id="PTHR10010">
    <property type="entry name" value="SOLUTE CARRIER FAMILY 34 SODIUM PHOSPHATE , MEMBER 2-RELATED"/>
    <property type="match status" value="1"/>
</dbReference>
<feature type="transmembrane region" description="Helical" evidence="10">
    <location>
        <begin position="659"/>
        <end position="681"/>
    </location>
</feature>
<dbReference type="GO" id="GO:0031982">
    <property type="term" value="C:vesicle"/>
    <property type="evidence" value="ECO:0007669"/>
    <property type="project" value="TreeGrafter"/>
</dbReference>
<sequence>MVPLGGLGSWVNINGAQYTAGHVCAQRIFDLQLLLACVSSPKVPLTTHTDLDLGLGLSLPKIHAEFPHLRPGPSCHSGHSWPGGPEAGKCSPPTPFCRHLKVSRKQLGSWPYLTLTPAGTSGSSPILEDGDVDPWALPQLKDAGQSWKELSTAGRVLQVVAGFLKACGLLGSLYLFICSLDTLSSAFQLLGSKVAGDIFKDNVVLSNPVAGLVIGVLVTVLVQSSSTSSSIVVSMVASKLLSVRASVPVIMGVNVGTSITSTLVSMAQSGDRDEFRRAFGGSAVHGVFNWLTALILLPLESAAAPLERLSALALGTASLQPGGHAPDILKVLTRPLTRLIVQLDADVITGSGRGNATNSSLIKRWCGTNGQTVRLQGTAATVERPLGAPALRGTALPPRSRCPVRPGAHPCPAPAPPPHAGCRSPSPALPPGRHLFEGTALADLAVGFILLAASLLVLCTCLVLIVKLLNSTLRGRIAQAVRTVINAGGPRGGGEGGGEEARLGLTGSASADFPFPLGWLSGYLAILAGASLTFVLQSSSVFTAAIVPLMGVRVISLERAYPLFLGSNIGTTTTALLAALASPSDMLISAVQVALIHFFFNLAGILLWYVVPVLRLPIPLARRFGDLTARYRWVAIAYLLLSFLLLPLAAFGLSLAGSTALAAVGGPLVVLVLLTILVAILQRHRPAWLPRRLRSWAWLPLWLRSLEPWDRLVSHCCPCMACSPPQAAAKEAHCYENPEVLASQQL</sequence>
<feature type="region of interest" description="Disordered" evidence="9">
    <location>
        <begin position="404"/>
        <end position="426"/>
    </location>
</feature>
<dbReference type="PANTHER" id="PTHR10010:SF35">
    <property type="entry name" value="SODIUM-DEPENDENT PHOSPHATE TRANSPORT PROTEIN 2C"/>
    <property type="match status" value="1"/>
</dbReference>
<gene>
    <name evidence="11" type="ORF">J1605_017319</name>
</gene>
<evidence type="ECO:0000256" key="2">
    <source>
        <dbReference type="ARBA" id="ARBA00005808"/>
    </source>
</evidence>
<keyword evidence="8" id="KW-0813">Transport</keyword>
<keyword evidence="12" id="KW-1185">Reference proteome</keyword>
<comment type="caution">
    <text evidence="11">The sequence shown here is derived from an EMBL/GenBank/DDBJ whole genome shotgun (WGS) entry which is preliminary data.</text>
</comment>
<name>A0AB34I2Y1_ESCRO</name>
<evidence type="ECO:0000256" key="5">
    <source>
        <dbReference type="ARBA" id="ARBA00022989"/>
    </source>
</evidence>
<dbReference type="GO" id="GO:0005903">
    <property type="term" value="C:brush border"/>
    <property type="evidence" value="ECO:0007669"/>
    <property type="project" value="TreeGrafter"/>
</dbReference>
<dbReference type="GO" id="GO:0016324">
    <property type="term" value="C:apical plasma membrane"/>
    <property type="evidence" value="ECO:0007669"/>
    <property type="project" value="UniProtKB-SubCell"/>
</dbReference>
<evidence type="ECO:0000256" key="1">
    <source>
        <dbReference type="ARBA" id="ARBA00004424"/>
    </source>
</evidence>
<organism evidence="11 12">
    <name type="scientific">Eschrichtius robustus</name>
    <name type="common">California gray whale</name>
    <name type="synonym">Eschrichtius gibbosus</name>
    <dbReference type="NCBI Taxonomy" id="9764"/>
    <lineage>
        <taxon>Eukaryota</taxon>
        <taxon>Metazoa</taxon>
        <taxon>Chordata</taxon>
        <taxon>Craniata</taxon>
        <taxon>Vertebrata</taxon>
        <taxon>Euteleostomi</taxon>
        <taxon>Mammalia</taxon>
        <taxon>Eutheria</taxon>
        <taxon>Laurasiatheria</taxon>
        <taxon>Artiodactyla</taxon>
        <taxon>Whippomorpha</taxon>
        <taxon>Cetacea</taxon>
        <taxon>Mysticeti</taxon>
        <taxon>Eschrichtiidae</taxon>
        <taxon>Eschrichtius</taxon>
    </lineage>
</organism>
<evidence type="ECO:0000313" key="12">
    <source>
        <dbReference type="Proteomes" id="UP001159641"/>
    </source>
</evidence>
<feature type="transmembrane region" description="Helical" evidence="10">
    <location>
        <begin position="156"/>
        <end position="177"/>
    </location>
</feature>
<dbReference type="GO" id="GO:0005436">
    <property type="term" value="F:sodium:phosphate symporter activity"/>
    <property type="evidence" value="ECO:0007669"/>
    <property type="project" value="InterPro"/>
</dbReference>
<keyword evidence="5 10" id="KW-1133">Transmembrane helix</keyword>
<feature type="transmembrane region" description="Helical" evidence="10">
    <location>
        <begin position="523"/>
        <end position="549"/>
    </location>
</feature>
<dbReference type="GO" id="GO:0030643">
    <property type="term" value="P:intracellular phosphate ion homeostasis"/>
    <property type="evidence" value="ECO:0007669"/>
    <property type="project" value="TreeGrafter"/>
</dbReference>
<feature type="transmembrane region" description="Helical" evidence="10">
    <location>
        <begin position="209"/>
        <end position="233"/>
    </location>
</feature>
<evidence type="ECO:0000256" key="9">
    <source>
        <dbReference type="SAM" id="MobiDB-lite"/>
    </source>
</evidence>
<keyword evidence="6" id="KW-0915">Sodium</keyword>
<protein>
    <recommendedName>
        <fullName evidence="13">Sodium-dependent phosphate transport protein 2C</fullName>
    </recommendedName>
</protein>
<feature type="transmembrane region" description="Helical" evidence="10">
    <location>
        <begin position="561"/>
        <end position="581"/>
    </location>
</feature>
<dbReference type="Pfam" id="PF02690">
    <property type="entry name" value="Na_Pi_cotrans"/>
    <property type="match status" value="2"/>
</dbReference>
<dbReference type="AlphaFoldDB" id="A0AB34I2Y1"/>